<dbReference type="RefSeq" id="WP_210087716.1">
    <property type="nucleotide sequence ID" value="NZ_JAGGKG010000002.1"/>
</dbReference>
<dbReference type="Proteomes" id="UP001519272">
    <property type="component" value="Unassembled WGS sequence"/>
</dbReference>
<evidence type="ECO:0000313" key="4">
    <source>
        <dbReference type="EMBL" id="MBP1904038.1"/>
    </source>
</evidence>
<evidence type="ECO:0000313" key="5">
    <source>
        <dbReference type="Proteomes" id="UP001519272"/>
    </source>
</evidence>
<feature type="domain" description="Nucleoside phosphorylase" evidence="3">
    <location>
        <begin position="31"/>
        <end position="200"/>
    </location>
</feature>
<reference evidence="4 5" key="1">
    <citation type="submission" date="2021-03" db="EMBL/GenBank/DDBJ databases">
        <title>Genomic Encyclopedia of Type Strains, Phase IV (KMG-IV): sequencing the most valuable type-strain genomes for metagenomic binning, comparative biology and taxonomic classification.</title>
        <authorList>
            <person name="Goeker M."/>
        </authorList>
    </citation>
    <scope>NUCLEOTIDE SEQUENCE [LARGE SCALE GENOMIC DNA]</scope>
    <source>
        <strain evidence="4 5">DSM 14349</strain>
    </source>
</reference>
<evidence type="ECO:0000256" key="2">
    <source>
        <dbReference type="NCBIfam" id="TIGR03664"/>
    </source>
</evidence>
<dbReference type="GO" id="GO:0016798">
    <property type="term" value="F:hydrolase activity, acting on glycosyl bonds"/>
    <property type="evidence" value="ECO:0007669"/>
    <property type="project" value="UniProtKB-KW"/>
</dbReference>
<organism evidence="4 5">
    <name type="scientific">Paenibacillus turicensis</name>
    <dbReference type="NCBI Taxonomy" id="160487"/>
    <lineage>
        <taxon>Bacteria</taxon>
        <taxon>Bacillati</taxon>
        <taxon>Bacillota</taxon>
        <taxon>Bacilli</taxon>
        <taxon>Bacillales</taxon>
        <taxon>Paenibacillaceae</taxon>
        <taxon>Paenibacillus</taxon>
    </lineage>
</organism>
<dbReference type="PANTHER" id="PTHR46832">
    <property type="entry name" value="5'-METHYLTHIOADENOSINE/S-ADENOSYLHOMOCYSTEINE NUCLEOSIDASE"/>
    <property type="match status" value="1"/>
</dbReference>
<dbReference type="Gene3D" id="3.40.50.1580">
    <property type="entry name" value="Nucleoside phosphorylase domain"/>
    <property type="match status" value="1"/>
</dbReference>
<dbReference type="Pfam" id="PF01048">
    <property type="entry name" value="PNP_UDP_1"/>
    <property type="match status" value="1"/>
</dbReference>
<dbReference type="PANTHER" id="PTHR46832:SF2">
    <property type="entry name" value="FUTALOSINE HYDROLASE"/>
    <property type="match status" value="1"/>
</dbReference>
<sequence length="220" mass="23398">MPFHRVLIMVAVEAEREMLLDVANPRVQIDVQLAGVGPIAAATNTAIQLTKQRYDLVISAGIGGGFNSKAHIGDLVIANTIISGDLGAQSEDGFLSLDKLGFGTNCISTPEGLATRIYNALSASSSLETRVHIGDIITLSTATGTLATAQQLANRYPNVYAEAMEGFGVAYAAHNAGIPVIELRSISNMVGPRQRDKWDIPTALRTLKQICSILPEVLLQ</sequence>
<proteinExistence type="inferred from homology"/>
<dbReference type="InterPro" id="IPR000845">
    <property type="entry name" value="Nucleoside_phosphorylase_d"/>
</dbReference>
<comment type="pathway">
    <text evidence="1">Quinol/quinone metabolism; menaquinone biosynthesis.</text>
</comment>
<dbReference type="SUPFAM" id="SSF53167">
    <property type="entry name" value="Purine and uridine phosphorylases"/>
    <property type="match status" value="1"/>
</dbReference>
<accession>A0ABS4FN83</accession>
<dbReference type="HAMAP" id="MF_00991">
    <property type="entry name" value="MqnB"/>
    <property type="match status" value="1"/>
</dbReference>
<comment type="similarity">
    <text evidence="1">Belongs to the PNP/UDP phosphorylase family. Futalosine hydrolase subfamily.</text>
</comment>
<keyword evidence="5" id="KW-1185">Reference proteome</keyword>
<dbReference type="InterPro" id="IPR019963">
    <property type="entry name" value="FL_hydrolase_MqnB"/>
</dbReference>
<keyword evidence="1 4" id="KW-0378">Hydrolase</keyword>
<dbReference type="InterPro" id="IPR035994">
    <property type="entry name" value="Nucleoside_phosphorylase_sf"/>
</dbReference>
<dbReference type="NCBIfam" id="TIGR03664">
    <property type="entry name" value="fut_nucase"/>
    <property type="match status" value="1"/>
</dbReference>
<comment type="caution">
    <text evidence="4">The sequence shown here is derived from an EMBL/GenBank/DDBJ whole genome shotgun (WGS) entry which is preliminary data.</text>
</comment>
<protein>
    <recommendedName>
        <fullName evidence="1 2">Futalosine hydrolase</fullName>
        <shortName evidence="1">FL hydrolase</shortName>
        <ecNumber evidence="1 2">3.2.2.26</ecNumber>
    </recommendedName>
    <alternativeName>
        <fullName evidence="1">Futalosine nucleosidase</fullName>
    </alternativeName>
    <alternativeName>
        <fullName evidence="1">Menaquinone biosynthetic enzyme MqnB</fullName>
    </alternativeName>
</protein>
<comment type="function">
    <text evidence="1">Catalyzes the hydrolysis of futalosine (FL) to dehypoxanthine futalosine (DHFL) and hypoxanthine, a step in the biosynthesis of menaquinone (MK, vitamin K2).</text>
</comment>
<keyword evidence="4" id="KW-0326">Glycosidase</keyword>
<evidence type="ECO:0000256" key="1">
    <source>
        <dbReference type="HAMAP-Rule" id="MF_00991"/>
    </source>
</evidence>
<keyword evidence="1" id="KW-0474">Menaquinone biosynthesis</keyword>
<evidence type="ECO:0000259" key="3">
    <source>
        <dbReference type="Pfam" id="PF01048"/>
    </source>
</evidence>
<comment type="catalytic activity">
    <reaction evidence="1">
        <text>futalosine + H2O = dehypoxanthine futalosine + hypoxanthine</text>
        <dbReference type="Rhea" id="RHEA:25904"/>
        <dbReference type="ChEBI" id="CHEBI:15377"/>
        <dbReference type="ChEBI" id="CHEBI:17368"/>
        <dbReference type="ChEBI" id="CHEBI:58863"/>
        <dbReference type="ChEBI" id="CHEBI:58864"/>
        <dbReference type="EC" id="3.2.2.26"/>
    </reaction>
</comment>
<dbReference type="EMBL" id="JAGGKG010000002">
    <property type="protein sequence ID" value="MBP1904038.1"/>
    <property type="molecule type" value="Genomic_DNA"/>
</dbReference>
<dbReference type="EC" id="3.2.2.26" evidence="1 2"/>
<gene>
    <name evidence="1" type="primary">mqnB</name>
    <name evidence="4" type="ORF">J2Z32_000655</name>
</gene>
<name>A0ABS4FN83_9BACL</name>
<dbReference type="NCBIfam" id="NF006087">
    <property type="entry name" value="PRK08236.1"/>
    <property type="match status" value="1"/>
</dbReference>
<dbReference type="CDD" id="cd17766">
    <property type="entry name" value="futalosine_nucleosidase_MqnB"/>
    <property type="match status" value="1"/>
</dbReference>